<evidence type="ECO:0000313" key="2">
    <source>
        <dbReference type="EMBL" id="ETO75818.1"/>
    </source>
</evidence>
<protein>
    <submittedName>
        <fullName evidence="2">Uncharacterized protein</fullName>
    </submittedName>
</protein>
<feature type="region of interest" description="Disordered" evidence="1">
    <location>
        <begin position="193"/>
        <end position="252"/>
    </location>
</feature>
<dbReference type="EMBL" id="ANJA01001618">
    <property type="protein sequence ID" value="ETO75818.1"/>
    <property type="molecule type" value="Genomic_DNA"/>
</dbReference>
<feature type="compositionally biased region" description="Basic and acidic residues" evidence="1">
    <location>
        <begin position="242"/>
        <end position="252"/>
    </location>
</feature>
<dbReference type="Proteomes" id="UP000028582">
    <property type="component" value="Unassembled WGS sequence"/>
</dbReference>
<evidence type="ECO:0000256" key="1">
    <source>
        <dbReference type="SAM" id="MobiDB-lite"/>
    </source>
</evidence>
<comment type="caution">
    <text evidence="2">The sequence shown here is derived from an EMBL/GenBank/DDBJ whole genome shotgun (WGS) entry which is preliminary data.</text>
</comment>
<reference evidence="2 3" key="1">
    <citation type="submission" date="2013-11" db="EMBL/GenBank/DDBJ databases">
        <title>The Genome Sequence of Phytophthora parasitica P1976.</title>
        <authorList>
            <consortium name="The Broad Institute Genomics Platform"/>
            <person name="Russ C."/>
            <person name="Tyler B."/>
            <person name="Panabieres F."/>
            <person name="Shan W."/>
            <person name="Tripathy S."/>
            <person name="Grunwald N."/>
            <person name="Machado M."/>
            <person name="Johnson C.S."/>
            <person name="Walker B."/>
            <person name="Young S."/>
            <person name="Zeng Q."/>
            <person name="Gargeya S."/>
            <person name="Fitzgerald M."/>
            <person name="Haas B."/>
            <person name="Abouelleil A."/>
            <person name="Allen A.W."/>
            <person name="Alvarado L."/>
            <person name="Arachchi H.M."/>
            <person name="Berlin A.M."/>
            <person name="Chapman S.B."/>
            <person name="Gainer-Dewar J."/>
            <person name="Goldberg J."/>
            <person name="Griggs A."/>
            <person name="Gujja S."/>
            <person name="Hansen M."/>
            <person name="Howarth C."/>
            <person name="Imamovic A."/>
            <person name="Ireland A."/>
            <person name="Larimer J."/>
            <person name="McCowan C."/>
            <person name="Murphy C."/>
            <person name="Pearson M."/>
            <person name="Poon T.W."/>
            <person name="Priest M."/>
            <person name="Roberts A."/>
            <person name="Saif S."/>
            <person name="Shea T."/>
            <person name="Sisk P."/>
            <person name="Sykes S."/>
            <person name="Wortman J."/>
            <person name="Nusbaum C."/>
            <person name="Birren B."/>
        </authorList>
    </citation>
    <scope>NUCLEOTIDE SEQUENCE [LARGE SCALE GENOMIC DNA]</scope>
    <source>
        <strain evidence="2 3">P1976</strain>
    </source>
</reference>
<accession>A0A081AAA7</accession>
<proteinExistence type="predicted"/>
<dbReference type="AlphaFoldDB" id="A0A081AAA7"/>
<sequence>MCGLLSINNSLQRRDFMTPAAMKPILAKLGLVRPNEDHDHPSYGAYTMDALQKGLQKRRKQLWFLNVKARFKRRARGPASVIRSRRPAHLVIGRRLGQLPGTWHCITRALVGDKFVFIDSDNYHYFPNREDLLTNFFETFDGVYAVEDKSIPQNLRPPIFSDVYQKMGEEGGNEQVDAGASGGRVQCADWQDGKRATAGRQKGGGWAVAGWRKDGGGTAKGQKQRREGGWTEGGRASVGQQDGRERVGRAAA</sequence>
<gene>
    <name evidence="2" type="ORF">F444_08672</name>
</gene>
<organism evidence="2 3">
    <name type="scientific">Phytophthora nicotianae P1976</name>
    <dbReference type="NCBI Taxonomy" id="1317066"/>
    <lineage>
        <taxon>Eukaryota</taxon>
        <taxon>Sar</taxon>
        <taxon>Stramenopiles</taxon>
        <taxon>Oomycota</taxon>
        <taxon>Peronosporomycetes</taxon>
        <taxon>Peronosporales</taxon>
        <taxon>Peronosporaceae</taxon>
        <taxon>Phytophthora</taxon>
    </lineage>
</organism>
<evidence type="ECO:0000313" key="3">
    <source>
        <dbReference type="Proteomes" id="UP000028582"/>
    </source>
</evidence>
<name>A0A081AAA7_PHYNI</name>